<dbReference type="AlphaFoldDB" id="A0A182RWX4"/>
<dbReference type="SMART" id="SM01126">
    <property type="entry name" value="DDE_Tnp_IS1595"/>
    <property type="match status" value="1"/>
</dbReference>
<evidence type="ECO:0000259" key="1">
    <source>
        <dbReference type="SMART" id="SM01126"/>
    </source>
</evidence>
<evidence type="ECO:0000313" key="2">
    <source>
        <dbReference type="EnsemblMetazoa" id="AFUN010784-PA"/>
    </source>
</evidence>
<sequence length="223" mass="25733">MIYPQGKCVPILEIVASTTPSFNIRVVPGFCITRAESGVSRKTVNKWFRVLRAKSKEYLDEHRDIVGGRGMTVEIDESVLTKRKYNRGRLSANNQVWAVGGICRENKIFFLELVEKRDRATLHDIILENVAPETIITTDRRAYNGLETYGYEHRTVNHSQNFVDPGDWEIHTQGIEILWGKLKPYLRRKGTHKASIDSYVREFEFKRHNPNVFATIIEALKAE</sequence>
<dbReference type="InterPro" id="IPR053164">
    <property type="entry name" value="IS1016-like_transposase"/>
</dbReference>
<organism evidence="2">
    <name type="scientific">Anopheles funestus</name>
    <name type="common">African malaria mosquito</name>
    <dbReference type="NCBI Taxonomy" id="62324"/>
    <lineage>
        <taxon>Eukaryota</taxon>
        <taxon>Metazoa</taxon>
        <taxon>Ecdysozoa</taxon>
        <taxon>Arthropoda</taxon>
        <taxon>Hexapoda</taxon>
        <taxon>Insecta</taxon>
        <taxon>Pterygota</taxon>
        <taxon>Neoptera</taxon>
        <taxon>Endopterygota</taxon>
        <taxon>Diptera</taxon>
        <taxon>Nematocera</taxon>
        <taxon>Culicoidea</taxon>
        <taxon>Culicidae</taxon>
        <taxon>Anophelinae</taxon>
        <taxon>Anopheles</taxon>
    </lineage>
</organism>
<dbReference type="STRING" id="62324.A0A182RWX4"/>
<dbReference type="InterPro" id="IPR024445">
    <property type="entry name" value="Tnp_ISXO2-like"/>
</dbReference>
<name>A0A182RWX4_ANOFN</name>
<accession>A0A182RWX4</accession>
<feature type="domain" description="ISXO2-like transposase" evidence="1">
    <location>
        <begin position="65"/>
        <end position="209"/>
    </location>
</feature>
<dbReference type="Pfam" id="PF12762">
    <property type="entry name" value="DDE_Tnp_IS1595"/>
    <property type="match status" value="1"/>
</dbReference>
<dbReference type="PANTHER" id="PTHR47163:SF2">
    <property type="entry name" value="SI:DKEY-17M8.2"/>
    <property type="match status" value="1"/>
</dbReference>
<protein>
    <submittedName>
        <fullName evidence="2">DDE_Tnp_IS1595 domain-containing protein</fullName>
    </submittedName>
</protein>
<dbReference type="PANTHER" id="PTHR47163">
    <property type="entry name" value="DDE_TNP_IS1595 DOMAIN-CONTAINING PROTEIN"/>
    <property type="match status" value="1"/>
</dbReference>
<dbReference type="VEuPathDB" id="VectorBase:AFUN010784"/>
<proteinExistence type="predicted"/>
<dbReference type="NCBIfam" id="NF033547">
    <property type="entry name" value="transpos_IS1595"/>
    <property type="match status" value="1"/>
</dbReference>
<dbReference type="VEuPathDB" id="VectorBase:AFUN2_010376"/>
<reference evidence="2" key="1">
    <citation type="submission" date="2020-05" db="UniProtKB">
        <authorList>
            <consortium name="EnsemblMetazoa"/>
        </authorList>
    </citation>
    <scope>IDENTIFICATION</scope>
    <source>
        <strain evidence="2">FUMOZ</strain>
    </source>
</reference>
<dbReference type="EnsemblMetazoa" id="AFUN010784-RA">
    <property type="protein sequence ID" value="AFUN010784-PA"/>
    <property type="gene ID" value="AFUN010784"/>
</dbReference>